<feature type="compositionally biased region" description="Acidic residues" evidence="4">
    <location>
        <begin position="93"/>
        <end position="102"/>
    </location>
</feature>
<reference evidence="7" key="2">
    <citation type="submission" date="2025-08" db="UniProtKB">
        <authorList>
            <consortium name="RefSeq"/>
        </authorList>
    </citation>
    <scope>IDENTIFICATION</scope>
    <source>
        <tissue evidence="7">Leaf</tissue>
    </source>
</reference>
<dbReference type="Pfam" id="PF02892">
    <property type="entry name" value="zf-BED"/>
    <property type="match status" value="1"/>
</dbReference>
<proteinExistence type="predicted"/>
<keyword evidence="2" id="KW-0863">Zinc-finger</keyword>
<keyword evidence="6" id="KW-1185">Reference proteome</keyword>
<dbReference type="Proteomes" id="UP000694864">
    <property type="component" value="Chromosome 18"/>
</dbReference>
<dbReference type="PANTHER" id="PTHR46951:SF2">
    <property type="entry name" value="BED-TYPE DOMAIN-CONTAINING PROTEIN"/>
    <property type="match status" value="1"/>
</dbReference>
<evidence type="ECO:0000256" key="3">
    <source>
        <dbReference type="ARBA" id="ARBA00022833"/>
    </source>
</evidence>
<dbReference type="GeneID" id="109130606"/>
<feature type="domain" description="BED-type" evidence="5">
    <location>
        <begin position="13"/>
        <end position="48"/>
    </location>
</feature>
<evidence type="ECO:0000256" key="2">
    <source>
        <dbReference type="ARBA" id="ARBA00022771"/>
    </source>
</evidence>
<dbReference type="RefSeq" id="XP_019095869.1">
    <property type="nucleotide sequence ID" value="XM_019240324.1"/>
</dbReference>
<sequence>MSDSVPTKEQDPARKHATPVSSKPGSWVCNYCKKITSGGVQRAKQHIVGGYKNVTACTMVSDHIKEEVRSFMLKKAEAKATTQMMPPPPNLYDEYEEDEDEGQTSKPPPSKKRKGPMDKYVCPTPPDVLKGRKDKKEVFGKSDKELRDRACAEIARWFYDASLPFNAVNYDSFKSSLELVGQYGSGFKPPTMYELRVPFLKKEVKETEKQLVEHKTEWSSKGC</sequence>
<gene>
    <name evidence="7" type="primary">LOC109130606</name>
</gene>
<evidence type="ECO:0000313" key="6">
    <source>
        <dbReference type="Proteomes" id="UP000694864"/>
    </source>
</evidence>
<keyword evidence="3" id="KW-0862">Zinc</keyword>
<evidence type="ECO:0000259" key="5">
    <source>
        <dbReference type="Pfam" id="PF02892"/>
    </source>
</evidence>
<dbReference type="InterPro" id="IPR003656">
    <property type="entry name" value="Znf_BED"/>
</dbReference>
<protein>
    <submittedName>
        <fullName evidence="7">Uncharacterized protein LOC109130606</fullName>
    </submittedName>
</protein>
<keyword evidence="1" id="KW-0479">Metal-binding</keyword>
<name>A0ABM1RA31_CAMSA</name>
<dbReference type="PANTHER" id="PTHR46951">
    <property type="entry name" value="BED-TYPE DOMAIN-CONTAINING PROTEIN"/>
    <property type="match status" value="1"/>
</dbReference>
<reference evidence="6" key="1">
    <citation type="journal article" date="2014" name="Nat. Commun.">
        <title>The emerging biofuel crop Camelina sativa retains a highly undifferentiated hexaploid genome structure.</title>
        <authorList>
            <person name="Kagale S."/>
            <person name="Koh C."/>
            <person name="Nixon J."/>
            <person name="Bollina V."/>
            <person name="Clarke W.E."/>
            <person name="Tuteja R."/>
            <person name="Spillane C."/>
            <person name="Robinson S.J."/>
            <person name="Links M.G."/>
            <person name="Clarke C."/>
            <person name="Higgins E.E."/>
            <person name="Huebert T."/>
            <person name="Sharpe A.G."/>
            <person name="Parkin I.A."/>
        </authorList>
    </citation>
    <scope>NUCLEOTIDE SEQUENCE [LARGE SCALE GENOMIC DNA]</scope>
    <source>
        <strain evidence="6">cv. DH55</strain>
    </source>
</reference>
<feature type="region of interest" description="Disordered" evidence="4">
    <location>
        <begin position="78"/>
        <end position="127"/>
    </location>
</feature>
<evidence type="ECO:0000313" key="7">
    <source>
        <dbReference type="RefSeq" id="XP_019095869.1"/>
    </source>
</evidence>
<evidence type="ECO:0000256" key="4">
    <source>
        <dbReference type="SAM" id="MobiDB-lite"/>
    </source>
</evidence>
<evidence type="ECO:0000256" key="1">
    <source>
        <dbReference type="ARBA" id="ARBA00022723"/>
    </source>
</evidence>
<organism evidence="6 7">
    <name type="scientific">Camelina sativa</name>
    <name type="common">False flax</name>
    <name type="synonym">Myagrum sativum</name>
    <dbReference type="NCBI Taxonomy" id="90675"/>
    <lineage>
        <taxon>Eukaryota</taxon>
        <taxon>Viridiplantae</taxon>
        <taxon>Streptophyta</taxon>
        <taxon>Embryophyta</taxon>
        <taxon>Tracheophyta</taxon>
        <taxon>Spermatophyta</taxon>
        <taxon>Magnoliopsida</taxon>
        <taxon>eudicotyledons</taxon>
        <taxon>Gunneridae</taxon>
        <taxon>Pentapetalae</taxon>
        <taxon>rosids</taxon>
        <taxon>malvids</taxon>
        <taxon>Brassicales</taxon>
        <taxon>Brassicaceae</taxon>
        <taxon>Camelineae</taxon>
        <taxon>Camelina</taxon>
    </lineage>
</organism>
<accession>A0ABM1RA31</accession>
<feature type="compositionally biased region" description="Basic and acidic residues" evidence="4">
    <location>
        <begin position="1"/>
        <end position="14"/>
    </location>
</feature>
<feature type="region of interest" description="Disordered" evidence="4">
    <location>
        <begin position="1"/>
        <end position="26"/>
    </location>
</feature>